<comment type="similarity">
    <text evidence="3 14">Belongs to the Nth/MutY family.</text>
</comment>
<keyword evidence="13 14" id="KW-0326">Glycosidase</keyword>
<keyword evidence="17" id="KW-1185">Reference proteome</keyword>
<sequence>MKQTKIENFNKDLLNWYDLNKKLLPWRMTLEPYKIWISEIMSQQTQVETVIPYYKRFIDKYPTLRDLAEADDAELLKLWEGLGYYSRVRNLKSGAQQVMNEFGGKFPTQINEIRSIKGIGPYSAASISSISFNAPEPAIDGNLFRVTSRLFEISDDISKSSSRKIFDEKLRVIISQDRPGDFNQALMDVGATICHPKSPKCDVCPLKDYCQSFQTGNQENFPVKSKKIKQKQLYYQAFAIKLGDKYLMVKRPSAGLLADMWTFPLVEVEENAEVTLPSELRNQIVKFEEIGEISHIFSHLKWHVRLIVCQLEDVITKDGLMIHNQAWLSEKDLKTRALAGPQIKLFKLLKNN</sequence>
<keyword evidence="10 14" id="KW-0408">Iron</keyword>
<dbReference type="EC" id="3.2.2.31" evidence="4 14"/>
<dbReference type="CDD" id="cd03431">
    <property type="entry name" value="NUDIX_DNA_Glycosylase_C-MutY"/>
    <property type="match status" value="1"/>
</dbReference>
<dbReference type="Gene3D" id="1.10.340.30">
    <property type="entry name" value="Hypothetical protein, domain 2"/>
    <property type="match status" value="1"/>
</dbReference>
<dbReference type="Gene3D" id="3.90.79.10">
    <property type="entry name" value="Nucleoside Triphosphate Pyrophosphohydrolase"/>
    <property type="match status" value="1"/>
</dbReference>
<keyword evidence="6" id="KW-0004">4Fe-4S</keyword>
<comment type="caution">
    <text evidence="16">The sequence shown here is derived from an EMBL/GenBank/DDBJ whole genome shotgun (WGS) entry which is preliminary data.</text>
</comment>
<dbReference type="GO" id="GO:0051539">
    <property type="term" value="F:4 iron, 4 sulfur cluster binding"/>
    <property type="evidence" value="ECO:0007669"/>
    <property type="project" value="UniProtKB-UniRule"/>
</dbReference>
<dbReference type="PANTHER" id="PTHR42944">
    <property type="entry name" value="ADENINE DNA GLYCOSYLASE"/>
    <property type="match status" value="1"/>
</dbReference>
<dbReference type="RefSeq" id="WP_183540122.1">
    <property type="nucleotide sequence ID" value="NZ_JACHHV010000018.1"/>
</dbReference>
<dbReference type="FunFam" id="1.10.340.30:FF:000002">
    <property type="entry name" value="Adenine DNA glycosylase"/>
    <property type="match status" value="1"/>
</dbReference>
<name>A0A841C7F6_9LACT</name>
<evidence type="ECO:0000256" key="3">
    <source>
        <dbReference type="ARBA" id="ARBA00008343"/>
    </source>
</evidence>
<dbReference type="EMBL" id="JACHHV010000018">
    <property type="protein sequence ID" value="MBB5888237.1"/>
    <property type="molecule type" value="Genomic_DNA"/>
</dbReference>
<dbReference type="Pfam" id="PF10576">
    <property type="entry name" value="EndIII_4Fe-2S"/>
    <property type="match status" value="1"/>
</dbReference>
<dbReference type="SUPFAM" id="SSF55811">
    <property type="entry name" value="Nudix"/>
    <property type="match status" value="1"/>
</dbReference>
<evidence type="ECO:0000256" key="6">
    <source>
        <dbReference type="ARBA" id="ARBA00022485"/>
    </source>
</evidence>
<organism evidence="16 17">
    <name type="scientific">Lactovum miscens</name>
    <dbReference type="NCBI Taxonomy" id="190387"/>
    <lineage>
        <taxon>Bacteria</taxon>
        <taxon>Bacillati</taxon>
        <taxon>Bacillota</taxon>
        <taxon>Bacilli</taxon>
        <taxon>Lactobacillales</taxon>
        <taxon>Streptococcaceae</taxon>
        <taxon>Lactovum</taxon>
    </lineage>
</organism>
<dbReference type="Proteomes" id="UP000562464">
    <property type="component" value="Unassembled WGS sequence"/>
</dbReference>
<keyword evidence="7" id="KW-0479">Metal-binding</keyword>
<dbReference type="PANTHER" id="PTHR42944:SF1">
    <property type="entry name" value="ADENINE DNA GLYCOSYLASE"/>
    <property type="match status" value="1"/>
</dbReference>
<dbReference type="InterPro" id="IPR044298">
    <property type="entry name" value="MIG/MutY"/>
</dbReference>
<dbReference type="InterPro" id="IPR004035">
    <property type="entry name" value="Endouclease-III_FeS-bd_BS"/>
</dbReference>
<keyword evidence="9 16" id="KW-0378">Hydrolase</keyword>
<dbReference type="GO" id="GO:0006298">
    <property type="term" value="P:mismatch repair"/>
    <property type="evidence" value="ECO:0007669"/>
    <property type="project" value="TreeGrafter"/>
</dbReference>
<comment type="function">
    <text evidence="2">Adenine glycosylase active on G-A mispairs. MutY also corrects error-prone DNA synthesis past GO lesions which are due to the oxidatively damaged form of guanine: 7,8-dihydro-8-oxoguanine (8-oxo-dGTP).</text>
</comment>
<evidence type="ECO:0000256" key="9">
    <source>
        <dbReference type="ARBA" id="ARBA00022801"/>
    </source>
</evidence>
<dbReference type="InterPro" id="IPR023170">
    <property type="entry name" value="HhH_base_excis_C"/>
</dbReference>
<feature type="domain" description="HhH-GPD" evidence="15">
    <location>
        <begin position="41"/>
        <end position="192"/>
    </location>
</feature>
<proteinExistence type="inferred from homology"/>
<dbReference type="InterPro" id="IPR003265">
    <property type="entry name" value="HhH-GPD_domain"/>
</dbReference>
<dbReference type="SMART" id="SM00478">
    <property type="entry name" value="ENDO3c"/>
    <property type="match status" value="1"/>
</dbReference>
<dbReference type="NCBIfam" id="TIGR01084">
    <property type="entry name" value="mutY"/>
    <property type="match status" value="1"/>
</dbReference>
<evidence type="ECO:0000256" key="4">
    <source>
        <dbReference type="ARBA" id="ARBA00012045"/>
    </source>
</evidence>
<protein>
    <recommendedName>
        <fullName evidence="5 14">Adenine DNA glycosylase</fullName>
        <ecNumber evidence="4 14">3.2.2.31</ecNumber>
    </recommendedName>
</protein>
<dbReference type="Gene3D" id="1.10.1670.10">
    <property type="entry name" value="Helix-hairpin-Helix base-excision DNA repair enzymes (C-terminal)"/>
    <property type="match status" value="1"/>
</dbReference>
<dbReference type="InterPro" id="IPR003651">
    <property type="entry name" value="Endonuclease3_FeS-loop_motif"/>
</dbReference>
<gene>
    <name evidence="16" type="ORF">HNQ37_001129</name>
</gene>
<dbReference type="GO" id="GO:0000701">
    <property type="term" value="F:purine-specific mismatch base pair DNA N-glycosylase activity"/>
    <property type="evidence" value="ECO:0007669"/>
    <property type="project" value="UniProtKB-EC"/>
</dbReference>
<dbReference type="SMART" id="SM00525">
    <property type="entry name" value="FES"/>
    <property type="match status" value="1"/>
</dbReference>
<comment type="catalytic activity">
    <reaction evidence="1 14">
        <text>Hydrolyzes free adenine bases from 7,8-dihydro-8-oxoguanine:adenine mismatched double-stranded DNA, leaving an apurinic site.</text>
        <dbReference type="EC" id="3.2.2.31"/>
    </reaction>
</comment>
<dbReference type="GO" id="GO:0034039">
    <property type="term" value="F:8-oxo-7,8-dihydroguanine DNA N-glycosylase activity"/>
    <property type="evidence" value="ECO:0007669"/>
    <property type="project" value="TreeGrafter"/>
</dbReference>
<keyword evidence="12" id="KW-0234">DNA repair</keyword>
<dbReference type="Pfam" id="PF00730">
    <property type="entry name" value="HhH-GPD"/>
    <property type="match status" value="1"/>
</dbReference>
<dbReference type="GO" id="GO:0006284">
    <property type="term" value="P:base-excision repair"/>
    <property type="evidence" value="ECO:0007669"/>
    <property type="project" value="UniProtKB-UniRule"/>
</dbReference>
<accession>A0A841C7F6</accession>
<evidence type="ECO:0000256" key="5">
    <source>
        <dbReference type="ARBA" id="ARBA00022023"/>
    </source>
</evidence>
<dbReference type="InterPro" id="IPR015797">
    <property type="entry name" value="NUDIX_hydrolase-like_dom_sf"/>
</dbReference>
<dbReference type="InterPro" id="IPR029119">
    <property type="entry name" value="MutY_C"/>
</dbReference>
<evidence type="ECO:0000256" key="2">
    <source>
        <dbReference type="ARBA" id="ARBA00002933"/>
    </source>
</evidence>
<dbReference type="AlphaFoldDB" id="A0A841C7F6"/>
<evidence type="ECO:0000256" key="7">
    <source>
        <dbReference type="ARBA" id="ARBA00022723"/>
    </source>
</evidence>
<evidence type="ECO:0000313" key="16">
    <source>
        <dbReference type="EMBL" id="MBB5888237.1"/>
    </source>
</evidence>
<dbReference type="GO" id="GO:0032357">
    <property type="term" value="F:oxidized purine DNA binding"/>
    <property type="evidence" value="ECO:0007669"/>
    <property type="project" value="TreeGrafter"/>
</dbReference>
<dbReference type="Pfam" id="PF14815">
    <property type="entry name" value="NUDIX_4"/>
    <property type="match status" value="1"/>
</dbReference>
<keyword evidence="8 14" id="KW-0227">DNA damage</keyword>
<evidence type="ECO:0000256" key="1">
    <source>
        <dbReference type="ARBA" id="ARBA00000843"/>
    </source>
</evidence>
<evidence type="ECO:0000313" key="17">
    <source>
        <dbReference type="Proteomes" id="UP000562464"/>
    </source>
</evidence>
<evidence type="ECO:0000256" key="10">
    <source>
        <dbReference type="ARBA" id="ARBA00023004"/>
    </source>
</evidence>
<evidence type="ECO:0000256" key="14">
    <source>
        <dbReference type="RuleBase" id="RU365096"/>
    </source>
</evidence>
<dbReference type="InterPro" id="IPR011257">
    <property type="entry name" value="DNA_glycosylase"/>
</dbReference>
<evidence type="ECO:0000259" key="15">
    <source>
        <dbReference type="SMART" id="SM00478"/>
    </source>
</evidence>
<dbReference type="CDD" id="cd00056">
    <property type="entry name" value="ENDO3c"/>
    <property type="match status" value="1"/>
</dbReference>
<dbReference type="PROSITE" id="PS00764">
    <property type="entry name" value="ENDONUCLEASE_III_1"/>
    <property type="match status" value="1"/>
</dbReference>
<dbReference type="InterPro" id="IPR005760">
    <property type="entry name" value="A/G_AdeGlyc_MutY"/>
</dbReference>
<evidence type="ECO:0000256" key="8">
    <source>
        <dbReference type="ARBA" id="ARBA00022763"/>
    </source>
</evidence>
<reference evidence="16 17" key="1">
    <citation type="submission" date="2020-08" db="EMBL/GenBank/DDBJ databases">
        <title>Genomic Encyclopedia of Type Strains, Phase IV (KMG-IV): sequencing the most valuable type-strain genomes for metagenomic binning, comparative biology and taxonomic classification.</title>
        <authorList>
            <person name="Goeker M."/>
        </authorList>
    </citation>
    <scope>NUCLEOTIDE SEQUENCE [LARGE SCALE GENOMIC DNA]</scope>
    <source>
        <strain evidence="16 17">DSM 14925</strain>
    </source>
</reference>
<dbReference type="GO" id="GO:0035485">
    <property type="term" value="F:adenine/guanine mispair binding"/>
    <property type="evidence" value="ECO:0007669"/>
    <property type="project" value="TreeGrafter"/>
</dbReference>
<dbReference type="GO" id="GO:0046872">
    <property type="term" value="F:metal ion binding"/>
    <property type="evidence" value="ECO:0007669"/>
    <property type="project" value="UniProtKB-UniRule"/>
</dbReference>
<dbReference type="SUPFAM" id="SSF48150">
    <property type="entry name" value="DNA-glycosylase"/>
    <property type="match status" value="1"/>
</dbReference>
<comment type="cofactor">
    <cofactor evidence="14">
        <name>[4Fe-4S] cluster</name>
        <dbReference type="ChEBI" id="CHEBI:49883"/>
    </cofactor>
    <text evidence="14">Binds 1 [4Fe-4S] cluster.</text>
</comment>
<keyword evidence="11" id="KW-0411">Iron-sulfur</keyword>
<evidence type="ECO:0000256" key="11">
    <source>
        <dbReference type="ARBA" id="ARBA00023014"/>
    </source>
</evidence>
<evidence type="ECO:0000256" key="12">
    <source>
        <dbReference type="ARBA" id="ARBA00023204"/>
    </source>
</evidence>
<evidence type="ECO:0000256" key="13">
    <source>
        <dbReference type="ARBA" id="ARBA00023295"/>
    </source>
</evidence>